<feature type="region of interest" description="Disordered" evidence="1">
    <location>
        <begin position="271"/>
        <end position="297"/>
    </location>
</feature>
<feature type="region of interest" description="Disordered" evidence="1">
    <location>
        <begin position="991"/>
        <end position="1025"/>
    </location>
</feature>
<dbReference type="Proteomes" id="UP000007796">
    <property type="component" value="Unassembled WGS sequence"/>
</dbReference>
<dbReference type="InterPro" id="IPR054289">
    <property type="entry name" value="DUF7025"/>
</dbReference>
<feature type="compositionally biased region" description="Polar residues" evidence="1">
    <location>
        <begin position="991"/>
        <end position="1016"/>
    </location>
</feature>
<dbReference type="InterPro" id="IPR027417">
    <property type="entry name" value="P-loop_NTPase"/>
</dbReference>
<feature type="compositionally biased region" description="Acidic residues" evidence="1">
    <location>
        <begin position="402"/>
        <end position="411"/>
    </location>
</feature>
<evidence type="ECO:0000256" key="1">
    <source>
        <dbReference type="SAM" id="MobiDB-lite"/>
    </source>
</evidence>
<feature type="compositionally biased region" description="Low complexity" evidence="1">
    <location>
        <begin position="1131"/>
        <end position="1143"/>
    </location>
</feature>
<feature type="compositionally biased region" description="Polar residues" evidence="1">
    <location>
        <begin position="181"/>
        <end position="198"/>
    </location>
</feature>
<protein>
    <submittedName>
        <fullName evidence="3">Aaa family ATPase</fullName>
    </submittedName>
</protein>
<feature type="compositionally biased region" description="Basic and acidic residues" evidence="1">
    <location>
        <begin position="276"/>
        <end position="291"/>
    </location>
</feature>
<gene>
    <name evidence="3" type="ORF">CMQ_2090</name>
</gene>
<dbReference type="STRING" id="655863.F0XJK3"/>
<dbReference type="InterPro" id="IPR056599">
    <property type="entry name" value="AAA_lid_fung"/>
</dbReference>
<dbReference type="PANTHER" id="PTHR46411:SF2">
    <property type="entry name" value="AAA+ ATPASE DOMAIN-CONTAINING PROTEIN"/>
    <property type="match status" value="1"/>
</dbReference>
<dbReference type="InParanoid" id="F0XJK3"/>
<dbReference type="Pfam" id="PF23232">
    <property type="entry name" value="AAA_lid_13"/>
    <property type="match status" value="1"/>
</dbReference>
<sequence>MPTVAPDSSTAAITAPQSDANIGASDQMTTLTVPETNLEDCENVAALQAGNAKQIQLESEVHDLKATILALVKKQEELAAREAEFREPFILSDEHRLALQHRRYNPDSDDSDDDDYVQFDHRRRHMERVYMRELKTLKREKEMIKNIRELRRDRDTLLGKEQAWEKERLDMMNRQKHQSRESNQPDENTQDDNAQASERSAHIETNDETGIAEAILPDPTETAEPKLNYVEWSRFSVLRSIPERSSFAIDVLVGEPIIQFAWTGYYGSNNSKRGRAKEDGTAASKSVKEKLPGQGPLPERIRIHSTPILKILETISGKSLTLDDDTVVMVRPFKFLVYYKDQIRHKFQSLTEKFAGEVGIVGDGVAFTPLPETPSGTRSNSLDKNAEQPSTALPEVSFDEAAKDDDDEDESTTSITALRALGCLVEFIDSEIQPKLDYLESDNCTRVSFTDIWYLFKPGDEVVDQGRKQAYRVIEVASVSHKAISPWRNYDKEAAKSDQIPVRLHCVHVDFDGKNIGPVSEVFEIPRFDGEMAITSLDVYPLRYLKESGVFREQLISRGKMFLDVAGIRHMHYNGLTLVAREEVDSQVVIDFEEAFASKDYSKLRPNIEELIGNSQLEGEGDESCQFECCQDENIHKDKDTDMKHSQDYVASLIPEGRNKLPSLALYPRALTDETALTEDELVIISYRVFGFVLRSRKWATLDLTHLSPVNSGEGHKKMVLSLVAQHFRNKESSTADTEQVDIVRGKGKGLILLLHGAPGVGKTTTAGDLGATANEVELALETNFALANRWGCILLLDEADVFLTARAPQDFTRNGLVAVFLRVLEYYAGVLFLTTNRIGDFDEAFVSRVHISLFYPQLDLKSTQDIFKLNLKLIEKRFRQNERIIRIDHDSILQYSENYWKEYEKMRWNGRQIRNGCQTALALAEFDAQGGSYERIKDANAEVKLQVEHLKTVSLAYLDFSTYLKDIYGKDADRRAKAIGIRARYADTHSMQPELSTAARPSNTPSSTVNQTYTPGSGVHPAHSSISTAQIPSQFYYAQQVAAMQQASQQPPNAYAQLPGQTFWNNQNIGATPLQDGQQPVSVQSQYSAYLHPQPQLHGMQGSQSPIPGQGQFASYPTGMPATGYLPPHASQASQQQQVPGGVMPPPGNQG</sequence>
<feature type="region of interest" description="Disordered" evidence="1">
    <location>
        <begin position="369"/>
        <end position="411"/>
    </location>
</feature>
<dbReference type="InterPro" id="IPR003959">
    <property type="entry name" value="ATPase_AAA_core"/>
</dbReference>
<feature type="compositionally biased region" description="Low complexity" evidence="1">
    <location>
        <begin position="1100"/>
        <end position="1113"/>
    </location>
</feature>
<name>F0XJK3_GROCL</name>
<feature type="region of interest" description="Disordered" evidence="1">
    <location>
        <begin position="173"/>
        <end position="219"/>
    </location>
</feature>
<dbReference type="Pfam" id="PF22942">
    <property type="entry name" value="DUF7025"/>
    <property type="match status" value="1"/>
</dbReference>
<dbReference type="GO" id="GO:0016887">
    <property type="term" value="F:ATP hydrolysis activity"/>
    <property type="evidence" value="ECO:0007669"/>
    <property type="project" value="InterPro"/>
</dbReference>
<proteinExistence type="predicted"/>
<dbReference type="RefSeq" id="XP_014171523.1">
    <property type="nucleotide sequence ID" value="XM_014316048.1"/>
</dbReference>
<dbReference type="EMBL" id="GL629782">
    <property type="protein sequence ID" value="EFX02041.1"/>
    <property type="molecule type" value="Genomic_DNA"/>
</dbReference>
<dbReference type="AlphaFoldDB" id="F0XJK3"/>
<dbReference type="SUPFAM" id="SSF52540">
    <property type="entry name" value="P-loop containing nucleoside triphosphate hydrolases"/>
    <property type="match status" value="1"/>
</dbReference>
<dbReference type="OrthoDB" id="10042665at2759"/>
<dbReference type="GeneID" id="25975041"/>
<feature type="region of interest" description="Disordered" evidence="1">
    <location>
        <begin position="1"/>
        <end position="21"/>
    </location>
</feature>
<dbReference type="Pfam" id="PF00004">
    <property type="entry name" value="AAA"/>
    <property type="match status" value="1"/>
</dbReference>
<dbReference type="eggNOG" id="KOG0742">
    <property type="taxonomic scope" value="Eukaryota"/>
</dbReference>
<dbReference type="SMART" id="SM00382">
    <property type="entry name" value="AAA"/>
    <property type="match status" value="1"/>
</dbReference>
<keyword evidence="4" id="KW-1185">Reference proteome</keyword>
<feature type="region of interest" description="Disordered" evidence="1">
    <location>
        <begin position="1096"/>
        <end position="1152"/>
    </location>
</feature>
<evidence type="ECO:0000313" key="4">
    <source>
        <dbReference type="Proteomes" id="UP000007796"/>
    </source>
</evidence>
<feature type="compositionally biased region" description="Polar residues" evidence="1">
    <location>
        <begin position="374"/>
        <end position="391"/>
    </location>
</feature>
<dbReference type="Gene3D" id="3.40.50.300">
    <property type="entry name" value="P-loop containing nucleotide triphosphate hydrolases"/>
    <property type="match status" value="1"/>
</dbReference>
<dbReference type="HOGENOM" id="CLU_004471_2_2_1"/>
<dbReference type="InterPro" id="IPR003593">
    <property type="entry name" value="AAA+_ATPase"/>
</dbReference>
<evidence type="ECO:0000259" key="2">
    <source>
        <dbReference type="SMART" id="SM00382"/>
    </source>
</evidence>
<reference evidence="3 4" key="1">
    <citation type="journal article" date="2011" name="Proc. Natl. Acad. Sci. U.S.A.">
        <title>Genome and transcriptome analyses of the mountain pine beetle-fungal symbiont Grosmannia clavigera, a lodgepole pine pathogen.</title>
        <authorList>
            <person name="DiGuistini S."/>
            <person name="Wang Y."/>
            <person name="Liao N.Y."/>
            <person name="Taylor G."/>
            <person name="Tanguay P."/>
            <person name="Feau N."/>
            <person name="Henrissat B."/>
            <person name="Chan S.K."/>
            <person name="Hesse-Orce U."/>
            <person name="Alamouti S.M."/>
            <person name="Tsui C.K.M."/>
            <person name="Docking R.T."/>
            <person name="Levasseur A."/>
            <person name="Haridas S."/>
            <person name="Robertson G."/>
            <person name="Birol I."/>
            <person name="Holt R.A."/>
            <person name="Marra M.A."/>
            <person name="Hamelin R.C."/>
            <person name="Hirst M."/>
            <person name="Jones S.J.M."/>
            <person name="Bohlmann J."/>
            <person name="Breuil C."/>
        </authorList>
    </citation>
    <scope>NUCLEOTIDE SEQUENCE [LARGE SCALE GENOMIC DNA]</scope>
    <source>
        <strain evidence="4">kw1407 / UAMH 11150</strain>
    </source>
</reference>
<dbReference type="GO" id="GO:0005524">
    <property type="term" value="F:ATP binding"/>
    <property type="evidence" value="ECO:0007669"/>
    <property type="project" value="InterPro"/>
</dbReference>
<feature type="domain" description="AAA+ ATPase" evidence="2">
    <location>
        <begin position="749"/>
        <end position="860"/>
    </location>
</feature>
<evidence type="ECO:0000313" key="3">
    <source>
        <dbReference type="EMBL" id="EFX02041.1"/>
    </source>
</evidence>
<accession>F0XJK3</accession>
<organism evidence="4">
    <name type="scientific">Grosmannia clavigera (strain kw1407 / UAMH 11150)</name>
    <name type="common">Blue stain fungus</name>
    <name type="synonym">Graphiocladiella clavigera</name>
    <dbReference type="NCBI Taxonomy" id="655863"/>
    <lineage>
        <taxon>Eukaryota</taxon>
        <taxon>Fungi</taxon>
        <taxon>Dikarya</taxon>
        <taxon>Ascomycota</taxon>
        <taxon>Pezizomycotina</taxon>
        <taxon>Sordariomycetes</taxon>
        <taxon>Sordariomycetidae</taxon>
        <taxon>Ophiostomatales</taxon>
        <taxon>Ophiostomataceae</taxon>
        <taxon>Leptographium</taxon>
    </lineage>
</organism>
<dbReference type="PANTHER" id="PTHR46411">
    <property type="entry name" value="FAMILY ATPASE, PUTATIVE-RELATED"/>
    <property type="match status" value="1"/>
</dbReference>